<evidence type="ECO:0000313" key="1">
    <source>
        <dbReference type="EMBL" id="KAJ8130003.1"/>
    </source>
</evidence>
<reference evidence="1" key="1">
    <citation type="submission" date="2022-12" db="EMBL/GenBank/DDBJ databases">
        <title>Genome Sequence of Lasiodiplodia mahajangana.</title>
        <authorList>
            <person name="Buettner E."/>
        </authorList>
    </citation>
    <scope>NUCLEOTIDE SEQUENCE</scope>
    <source>
        <strain evidence="1">VT137</strain>
    </source>
</reference>
<gene>
    <name evidence="1" type="ORF">O1611_g3627</name>
</gene>
<protein>
    <submittedName>
        <fullName evidence="1">Uncharacterized protein</fullName>
    </submittedName>
</protein>
<evidence type="ECO:0000313" key="2">
    <source>
        <dbReference type="Proteomes" id="UP001153332"/>
    </source>
</evidence>
<keyword evidence="2" id="KW-1185">Reference proteome</keyword>
<accession>A0ACC2JRV4</accession>
<dbReference type="Proteomes" id="UP001153332">
    <property type="component" value="Unassembled WGS sequence"/>
</dbReference>
<proteinExistence type="predicted"/>
<dbReference type="EMBL" id="JAPUUL010000606">
    <property type="protein sequence ID" value="KAJ8130003.1"/>
    <property type="molecule type" value="Genomic_DNA"/>
</dbReference>
<comment type="caution">
    <text evidence="1">The sequence shown here is derived from an EMBL/GenBank/DDBJ whole genome shotgun (WGS) entry which is preliminary data.</text>
</comment>
<organism evidence="1 2">
    <name type="scientific">Lasiodiplodia mahajangana</name>
    <dbReference type="NCBI Taxonomy" id="1108764"/>
    <lineage>
        <taxon>Eukaryota</taxon>
        <taxon>Fungi</taxon>
        <taxon>Dikarya</taxon>
        <taxon>Ascomycota</taxon>
        <taxon>Pezizomycotina</taxon>
        <taxon>Dothideomycetes</taxon>
        <taxon>Dothideomycetes incertae sedis</taxon>
        <taxon>Botryosphaeriales</taxon>
        <taxon>Botryosphaeriaceae</taxon>
        <taxon>Lasiodiplodia</taxon>
    </lineage>
</organism>
<sequence>MGATWQFISSDQVTGKVTTKNRGIVREAAMRAYRRSQRLQRQKQRQMQQRSSHKRLRPTTLCTHADPDWLALPPDESNNISKANTSRSNLMLTLEIGSALAFDPFFTTPLSSRHEGLMLFTHFIYNIVPTIQAFHHQSPQHPLGTILISYIITDPLFIEAILFHAAVHVDVTRGRSWCQTTWYHRGQLMHQISERMNSSQDTASDALILGVGMLGACGNITGDVTQDSVHREALQHMIRVRGGIDKLGCQGTLSTLLSIGDLISVTISGSKPGVECPRLDSAPSPLFDGLWRYGFLTKDCTSDASLESSGMRIREIIQLISRFATIYRTSYKVLSTTSSHMTTFTHVCCAAEHQLLSLEVIPPAGSDTSSVADVLIYEAARNAAKPYGTVSWPTTMTALNTGLAYP</sequence>
<name>A0ACC2JRV4_9PEZI</name>